<dbReference type="AlphaFoldDB" id="A0A9W5VWZ3"/>
<dbReference type="Pfam" id="PF16296">
    <property type="entry name" value="TM_PBP2_N"/>
    <property type="match status" value="1"/>
</dbReference>
<comment type="caution">
    <text evidence="13">The sequence shown here is derived from an EMBL/GenBank/DDBJ whole genome shotgun (WGS) entry which is preliminary data.</text>
</comment>
<dbReference type="Gene3D" id="3.10.650.10">
    <property type="entry name" value="MalF N-terminal region-like"/>
    <property type="match status" value="1"/>
</dbReference>
<dbReference type="OrthoDB" id="9805974at2"/>
<evidence type="ECO:0000256" key="9">
    <source>
        <dbReference type="RuleBase" id="RU363032"/>
    </source>
</evidence>
<evidence type="ECO:0000256" key="2">
    <source>
        <dbReference type="ARBA" id="ARBA00009047"/>
    </source>
</evidence>
<dbReference type="PROSITE" id="PS50928">
    <property type="entry name" value="ABC_TM1"/>
    <property type="match status" value="1"/>
</dbReference>
<comment type="function">
    <text evidence="10">Part of the ABC transporter complex MalEFGK involved in maltose/maltodextrin import. Probably responsible for the translocation of the substrate across the membrane.</text>
</comment>
<evidence type="ECO:0000256" key="1">
    <source>
        <dbReference type="ARBA" id="ARBA00004651"/>
    </source>
</evidence>
<keyword evidence="3 9" id="KW-0813">Transport</keyword>
<dbReference type="InterPro" id="IPR047103">
    <property type="entry name" value="MalF_P2_sf"/>
</dbReference>
<comment type="subcellular location">
    <subcellularLocation>
        <location evidence="1 9">Cell membrane</location>
        <topology evidence="1 9">Multi-pass membrane protein</topology>
    </subcellularLocation>
</comment>
<evidence type="ECO:0000256" key="6">
    <source>
        <dbReference type="ARBA" id="ARBA00022692"/>
    </source>
</evidence>
<dbReference type="InterPro" id="IPR032550">
    <property type="entry name" value="TM_PBP2_N"/>
</dbReference>
<organism evidence="13 14">
    <name type="scientific">Gleimia europaea ACS-120-V-Col10b</name>
    <dbReference type="NCBI Taxonomy" id="883069"/>
    <lineage>
        <taxon>Bacteria</taxon>
        <taxon>Bacillati</taxon>
        <taxon>Actinomycetota</taxon>
        <taxon>Actinomycetes</taxon>
        <taxon>Actinomycetales</taxon>
        <taxon>Actinomycetaceae</taxon>
        <taxon>Gleimia</taxon>
    </lineage>
</organism>
<dbReference type="GO" id="GO:0015423">
    <property type="term" value="F:ABC-type maltose transporter activity"/>
    <property type="evidence" value="ECO:0007669"/>
    <property type="project" value="TreeGrafter"/>
</dbReference>
<evidence type="ECO:0000256" key="3">
    <source>
        <dbReference type="ARBA" id="ARBA00022448"/>
    </source>
</evidence>
<accession>A0A9W5VWZ3</accession>
<keyword evidence="4 10" id="KW-1003">Cell membrane</keyword>
<evidence type="ECO:0000256" key="5">
    <source>
        <dbReference type="ARBA" id="ARBA00022597"/>
    </source>
</evidence>
<feature type="region of interest" description="Disordered" evidence="11">
    <location>
        <begin position="1"/>
        <end position="21"/>
    </location>
</feature>
<keyword evidence="5 10" id="KW-0762">Sugar transport</keyword>
<dbReference type="Proteomes" id="UP000014387">
    <property type="component" value="Unassembled WGS sequence"/>
</dbReference>
<feature type="transmembrane region" description="Helical" evidence="9">
    <location>
        <begin position="392"/>
        <end position="414"/>
    </location>
</feature>
<dbReference type="SUPFAM" id="SSF160964">
    <property type="entry name" value="MalF N-terminal region-like"/>
    <property type="match status" value="1"/>
</dbReference>
<dbReference type="InterPro" id="IPR000515">
    <property type="entry name" value="MetI-like"/>
</dbReference>
<dbReference type="PANTHER" id="PTHR47314:SF1">
    <property type="entry name" value="MALTOSE_MALTODEXTRIN TRANSPORT SYSTEM PERMEASE PROTEIN MALF"/>
    <property type="match status" value="1"/>
</dbReference>
<dbReference type="Gene3D" id="2.40.430.10">
    <property type="entry name" value="D-maltodextrin-binding protein, MBP"/>
    <property type="match status" value="1"/>
</dbReference>
<keyword evidence="6 9" id="KW-0812">Transmembrane</keyword>
<dbReference type="GO" id="GO:1990060">
    <property type="term" value="C:maltose transport complex"/>
    <property type="evidence" value="ECO:0007669"/>
    <property type="project" value="TreeGrafter"/>
</dbReference>
<evidence type="ECO:0000313" key="13">
    <source>
        <dbReference type="EMBL" id="EPD31522.1"/>
    </source>
</evidence>
<dbReference type="Gene3D" id="1.20.58.370">
    <property type="entry name" value="MalF N-terminal region-like"/>
    <property type="match status" value="1"/>
</dbReference>
<dbReference type="Pfam" id="PF00528">
    <property type="entry name" value="BPD_transp_1"/>
    <property type="match status" value="1"/>
</dbReference>
<name>A0A9W5VWZ3_9ACTO</name>
<sequence>MSQMLKETDATRRRIERRAERRKRDSVATSWGPGSIVKLILMALVNALGIYIAATALSGGSKVLGIGMVLLLAAVDWIYFSKRDSLIPAKYLAPGLVFLIIFQAFTIVYTGYIAFTNYGHGHILTKEAAIESILLQNNTKRVEGSPEYPLAIVEQGNELGFAVFDGTEVKVGSAEQPLKKVGAKVSNGRITEVDGWKVLSIAELGARQSEVTQLRVPLSEDLNQGALGTQNGMTGFQFTSTIRYDEQTDTMVNTEDGTVYKADDTVGSFISEDGNALGVGWRVGVGFKNFVDGFSDARYAQPFFNVLVWNVIFAFMSVLTTFLLGMFLAIVMNDDRMRGRKVYRTIMLLPYAFPSFMTAFLFAGMMNEKYGFFNQLLGASIPWLTDPTMAKVSVLLVNLWMGFPYMFLIVTGALQSIPHDLIEAAEIDGASSMEVWRHVTLPQLMIALTPLLISSFAFNFNNFNLIYMLNGGGPAMSDASVPVGHTDILISMVYKIAGLTGEALPNYGLAAAMSLVIFLIVGTVSMYSFKKSNAMEGVA</sequence>
<dbReference type="Gene3D" id="1.10.3720.10">
    <property type="entry name" value="MetI-like"/>
    <property type="match status" value="1"/>
</dbReference>
<reference evidence="13 14" key="1">
    <citation type="submission" date="2013-05" db="EMBL/GenBank/DDBJ databases">
        <title>The Genome Sequence of Actinomyces europaeus ACS-120-V-COL10B.</title>
        <authorList>
            <consortium name="The Broad Institute Genomics Platform"/>
            <person name="Earl A."/>
            <person name="Ward D."/>
            <person name="Feldgarden M."/>
            <person name="Gevers D."/>
            <person name="Saerens B."/>
            <person name="Vaneechoutte M."/>
            <person name="Walker B."/>
            <person name="Young S."/>
            <person name="Zeng Q."/>
            <person name="Gargeya S."/>
            <person name="Fitzgerald M."/>
            <person name="Haas B."/>
            <person name="Abouelleil A."/>
            <person name="Allen A.W."/>
            <person name="Alvarado L."/>
            <person name="Arachchi H.M."/>
            <person name="Berlin A.M."/>
            <person name="Chapman S.B."/>
            <person name="Gainer-Dewar J."/>
            <person name="Goldberg J."/>
            <person name="Griggs A."/>
            <person name="Gujja S."/>
            <person name="Hansen M."/>
            <person name="Howarth C."/>
            <person name="Imamovic A."/>
            <person name="Ireland A."/>
            <person name="Larimer J."/>
            <person name="McCowan C."/>
            <person name="Murphy C."/>
            <person name="Pearson M."/>
            <person name="Poon T.W."/>
            <person name="Priest M."/>
            <person name="Roberts A."/>
            <person name="Saif S."/>
            <person name="Shea T."/>
            <person name="Sisk P."/>
            <person name="Sykes S."/>
            <person name="Wortman J."/>
            <person name="Nusbaum C."/>
            <person name="Birren B."/>
        </authorList>
    </citation>
    <scope>NUCLEOTIDE SEQUENCE [LARGE SCALE GENOMIC DNA]</scope>
    <source>
        <strain evidence="13 14">ACS-120-V-Col10b</strain>
    </source>
</reference>
<dbReference type="PANTHER" id="PTHR47314">
    <property type="entry name" value="MALTOSE/MALTODEXTRIN TRANSPORT SYSTEM PERMEASE PROTEIN MALF"/>
    <property type="match status" value="1"/>
</dbReference>
<feature type="transmembrane region" description="Helical" evidence="9">
    <location>
        <begin position="92"/>
        <end position="115"/>
    </location>
</feature>
<feature type="transmembrane region" description="Helical" evidence="9">
    <location>
        <begin position="342"/>
        <end position="363"/>
    </location>
</feature>
<evidence type="ECO:0000256" key="10">
    <source>
        <dbReference type="RuleBase" id="RU367050"/>
    </source>
</evidence>
<evidence type="ECO:0000256" key="7">
    <source>
        <dbReference type="ARBA" id="ARBA00022989"/>
    </source>
</evidence>
<dbReference type="InterPro" id="IPR035277">
    <property type="entry name" value="MalF_N"/>
</dbReference>
<feature type="domain" description="ABC transmembrane type-1" evidence="12">
    <location>
        <begin position="307"/>
        <end position="528"/>
    </location>
</feature>
<evidence type="ECO:0000256" key="4">
    <source>
        <dbReference type="ARBA" id="ARBA00022475"/>
    </source>
</evidence>
<comment type="similarity">
    <text evidence="2 10">Belongs to the binding-protein-dependent transport system permease family. MalFG subfamily.</text>
</comment>
<feature type="transmembrane region" description="Helical" evidence="9">
    <location>
        <begin position="435"/>
        <end position="458"/>
    </location>
</feature>
<evidence type="ECO:0000256" key="11">
    <source>
        <dbReference type="SAM" id="MobiDB-lite"/>
    </source>
</evidence>
<feature type="transmembrane region" description="Helical" evidence="9">
    <location>
        <begin position="63"/>
        <end position="80"/>
    </location>
</feature>
<evidence type="ECO:0000313" key="14">
    <source>
        <dbReference type="Proteomes" id="UP000014387"/>
    </source>
</evidence>
<proteinExistence type="inferred from homology"/>
<gene>
    <name evidence="13" type="ORF">HMPREF9238_01298</name>
</gene>
<keyword evidence="14" id="KW-1185">Reference proteome</keyword>
<dbReference type="EMBL" id="AGWN01000001">
    <property type="protein sequence ID" value="EPD31522.1"/>
    <property type="molecule type" value="Genomic_DNA"/>
</dbReference>
<keyword evidence="7 9" id="KW-1133">Transmembrane helix</keyword>
<feature type="transmembrane region" description="Helical" evidence="9">
    <location>
        <begin position="39"/>
        <end position="57"/>
    </location>
</feature>
<dbReference type="GO" id="GO:0042956">
    <property type="term" value="P:maltodextrin transmembrane transport"/>
    <property type="evidence" value="ECO:0007669"/>
    <property type="project" value="TreeGrafter"/>
</dbReference>
<dbReference type="SUPFAM" id="SSF161098">
    <property type="entry name" value="MetI-like"/>
    <property type="match status" value="1"/>
</dbReference>
<evidence type="ECO:0000256" key="8">
    <source>
        <dbReference type="ARBA" id="ARBA00023136"/>
    </source>
</evidence>
<protein>
    <recommendedName>
        <fullName evidence="10">Maltose/maltodextrin transport system permease protein</fullName>
    </recommendedName>
</protein>
<keyword evidence="8 9" id="KW-0472">Membrane</keyword>
<feature type="transmembrane region" description="Helical" evidence="9">
    <location>
        <begin position="507"/>
        <end position="529"/>
    </location>
</feature>
<dbReference type="CDD" id="cd06261">
    <property type="entry name" value="TM_PBP2"/>
    <property type="match status" value="1"/>
</dbReference>
<dbReference type="InterPro" id="IPR035906">
    <property type="entry name" value="MetI-like_sf"/>
</dbReference>
<dbReference type="RefSeq" id="WP_016444632.1">
    <property type="nucleotide sequence ID" value="NZ_KE150266.1"/>
</dbReference>
<feature type="transmembrane region" description="Helical" evidence="9">
    <location>
        <begin position="307"/>
        <end position="330"/>
    </location>
</feature>
<evidence type="ECO:0000259" key="12">
    <source>
        <dbReference type="PROSITE" id="PS50928"/>
    </source>
</evidence>